<accession>A0A127PIP6</accession>
<gene>
    <name evidence="1" type="ORF">CFter6_5060</name>
</gene>
<evidence type="ECO:0000313" key="2">
    <source>
        <dbReference type="Proteomes" id="UP000072421"/>
    </source>
</evidence>
<evidence type="ECO:0000313" key="1">
    <source>
        <dbReference type="EMBL" id="AMO97630.1"/>
    </source>
</evidence>
<protein>
    <submittedName>
        <fullName evidence="1">Uncharacterized protein</fullName>
    </submittedName>
</protein>
<dbReference type="EMBL" id="CP013232">
    <property type="protein sequence ID" value="AMO97630.1"/>
    <property type="molecule type" value="Genomic_DNA"/>
</dbReference>
<sequence>MHGLRGNYSEGHGKDLITIKKARELSLIGLNSGLVLQARFSRIYLAAPGPGTWCCRAPAS</sequence>
<dbReference type="AlphaFoldDB" id="A0A127PIP6"/>
<name>A0A127PIP6_9BURK</name>
<organism evidence="1">
    <name type="scientific">Collimonas fungivorans</name>
    <dbReference type="NCBI Taxonomy" id="158899"/>
    <lineage>
        <taxon>Bacteria</taxon>
        <taxon>Pseudomonadati</taxon>
        <taxon>Pseudomonadota</taxon>
        <taxon>Betaproteobacteria</taxon>
        <taxon>Burkholderiales</taxon>
        <taxon>Oxalobacteraceae</taxon>
        <taxon>Collimonas</taxon>
    </lineage>
</organism>
<proteinExistence type="predicted"/>
<dbReference type="Proteomes" id="UP000072421">
    <property type="component" value="Chromosome"/>
</dbReference>
<reference evidence="1 2" key="1">
    <citation type="submission" date="2015-11" db="EMBL/GenBank/DDBJ databases">
        <title>Exploring the genomic traits of fungus-feeding bacterial genus Collimonas.</title>
        <authorList>
            <person name="Song C."/>
            <person name="Schmidt R."/>
            <person name="de Jager V."/>
            <person name="Krzyzanowska D."/>
            <person name="Jongedijk E."/>
            <person name="Cankar K."/>
            <person name="Beekwilder J."/>
            <person name="van Veen A."/>
            <person name="de Boer W."/>
            <person name="van Veen J.A."/>
            <person name="Garbeva P."/>
        </authorList>
    </citation>
    <scope>NUCLEOTIDE SEQUENCE [LARGE SCALE GENOMIC DNA]</scope>
    <source>
        <strain evidence="1 2">Ter6</strain>
    </source>
</reference>